<sequence length="223" mass="27345">MAYLLLAMFLVCSSIYSVKCQSEIIGQIKTYSQDSLHRIRREVGEHKDEKKDHEKRNRRSPWKPWNYWRTTTPEPLWKMPNYWEHFPEELVNRTTTTEEVYPYTPGPRTPEQLTDQEKSENEKDYGEMVERVIFDKEAKLDQLMQWQDATRRPATMHYPRYTPLWDPQMEKLRKIWSLTTEKPLWKMPNYWHYFPEELVNRTTTTEEVYPYTPRPRTRDDFDR</sequence>
<name>A0A8D9EFJ9_9HEMI</name>
<proteinExistence type="predicted"/>
<evidence type="ECO:0000256" key="1">
    <source>
        <dbReference type="SAM" id="MobiDB-lite"/>
    </source>
</evidence>
<accession>A0A8D9EFJ9</accession>
<protein>
    <submittedName>
        <fullName evidence="3">Uncharacterized protein</fullName>
    </submittedName>
</protein>
<feature type="signal peptide" evidence="2">
    <location>
        <begin position="1"/>
        <end position="20"/>
    </location>
</feature>
<dbReference type="EMBL" id="HBUF01531014">
    <property type="protein sequence ID" value="CAG6751826.1"/>
    <property type="molecule type" value="Transcribed_RNA"/>
</dbReference>
<evidence type="ECO:0000313" key="3">
    <source>
        <dbReference type="EMBL" id="CAG6751826.1"/>
    </source>
</evidence>
<dbReference type="AlphaFoldDB" id="A0A8D9EFJ9"/>
<feature type="chain" id="PRO_5036429115" evidence="2">
    <location>
        <begin position="21"/>
        <end position="223"/>
    </location>
</feature>
<evidence type="ECO:0000256" key="2">
    <source>
        <dbReference type="SAM" id="SignalP"/>
    </source>
</evidence>
<organism evidence="3">
    <name type="scientific">Cacopsylla melanoneura</name>
    <dbReference type="NCBI Taxonomy" id="428564"/>
    <lineage>
        <taxon>Eukaryota</taxon>
        <taxon>Metazoa</taxon>
        <taxon>Ecdysozoa</taxon>
        <taxon>Arthropoda</taxon>
        <taxon>Hexapoda</taxon>
        <taxon>Insecta</taxon>
        <taxon>Pterygota</taxon>
        <taxon>Neoptera</taxon>
        <taxon>Paraneoptera</taxon>
        <taxon>Hemiptera</taxon>
        <taxon>Sternorrhyncha</taxon>
        <taxon>Psylloidea</taxon>
        <taxon>Psyllidae</taxon>
        <taxon>Psyllinae</taxon>
        <taxon>Cacopsylla</taxon>
    </lineage>
</organism>
<feature type="region of interest" description="Disordered" evidence="1">
    <location>
        <begin position="99"/>
        <end position="122"/>
    </location>
</feature>
<reference evidence="3" key="1">
    <citation type="submission" date="2021-05" db="EMBL/GenBank/DDBJ databases">
        <authorList>
            <person name="Alioto T."/>
            <person name="Alioto T."/>
            <person name="Gomez Garrido J."/>
        </authorList>
    </citation>
    <scope>NUCLEOTIDE SEQUENCE</scope>
</reference>
<keyword evidence="2" id="KW-0732">Signal</keyword>
<dbReference type="EMBL" id="HBUF01531013">
    <property type="protein sequence ID" value="CAG6751825.1"/>
    <property type="molecule type" value="Transcribed_RNA"/>
</dbReference>